<dbReference type="KEGG" id="pabs:JIR001_17210"/>
<keyword evidence="5" id="KW-1185">Reference proteome</keyword>
<dbReference type="InterPro" id="IPR005913">
    <property type="entry name" value="dTDP_dehydrorham_reduct"/>
</dbReference>
<reference evidence="4" key="1">
    <citation type="journal article" date="2013" name="Int. J. Syst. Evol. Microbiol.">
        <title>Polycladomyces abyssicola gen. nov., sp. nov., a thermophilic filamentous bacterium isolated from hemipelagic sediment.</title>
        <authorList>
            <person name="Tsubouchi T."/>
            <person name="Shimane Y."/>
            <person name="Mori K."/>
            <person name="Usui K."/>
            <person name="Hiraki T."/>
            <person name="Tame A."/>
            <person name="Uematsu K."/>
            <person name="Maruyama T."/>
            <person name="Hatada Y."/>
        </authorList>
    </citation>
    <scope>NUCLEOTIDE SEQUENCE</scope>
    <source>
        <strain evidence="4">JIR-001</strain>
    </source>
</reference>
<accession>A0A8D5UGU8</accession>
<dbReference type="InterPro" id="IPR036291">
    <property type="entry name" value="NAD(P)-bd_dom_sf"/>
</dbReference>
<reference evidence="4" key="2">
    <citation type="journal article" date="2021" name="Microbiol. Resour. Announc.">
        <title>Complete Genome Sequence of Polycladomyces abyssicola JIR-001T, Isolated from Hemipelagic Sediment in Deep Seawater.</title>
        <authorList>
            <person name="Tsubouchi T."/>
            <person name="Kaneko Y."/>
        </authorList>
    </citation>
    <scope>NUCLEOTIDE SEQUENCE</scope>
    <source>
        <strain evidence="4">JIR-001</strain>
    </source>
</reference>
<dbReference type="InterPro" id="IPR029903">
    <property type="entry name" value="RmlD-like-bd"/>
</dbReference>
<keyword evidence="2" id="KW-0560">Oxidoreductase</keyword>
<dbReference type="SUPFAM" id="SSF51735">
    <property type="entry name" value="NAD(P)-binding Rossmann-fold domains"/>
    <property type="match status" value="1"/>
</dbReference>
<dbReference type="Pfam" id="PF04321">
    <property type="entry name" value="RmlD_sub_bind"/>
    <property type="match status" value="1"/>
</dbReference>
<proteinExistence type="inferred from homology"/>
<dbReference type="EMBL" id="AP024601">
    <property type="protein sequence ID" value="BCU81938.1"/>
    <property type="molecule type" value="Genomic_DNA"/>
</dbReference>
<evidence type="ECO:0000313" key="4">
    <source>
        <dbReference type="EMBL" id="BCU81938.1"/>
    </source>
</evidence>
<evidence type="ECO:0000313" key="5">
    <source>
        <dbReference type="Proteomes" id="UP000677436"/>
    </source>
</evidence>
<dbReference type="GO" id="GO:0005829">
    <property type="term" value="C:cytosol"/>
    <property type="evidence" value="ECO:0007669"/>
    <property type="project" value="TreeGrafter"/>
</dbReference>
<name>A0A8D5UGU8_9BACL</name>
<dbReference type="EC" id="1.1.1.133" evidence="2"/>
<dbReference type="NCBIfam" id="TIGR01214">
    <property type="entry name" value="rmlD"/>
    <property type="match status" value="1"/>
</dbReference>
<comment type="similarity">
    <text evidence="1 2">Belongs to the dTDP-4-dehydrorhamnose reductase family.</text>
</comment>
<dbReference type="PANTHER" id="PTHR10491:SF4">
    <property type="entry name" value="METHIONINE ADENOSYLTRANSFERASE 2 SUBUNIT BETA"/>
    <property type="match status" value="1"/>
</dbReference>
<comment type="function">
    <text evidence="2">Catalyzes the reduction of dTDP-6-deoxy-L-lyxo-4-hexulose to yield dTDP-L-rhamnose.</text>
</comment>
<gene>
    <name evidence="4" type="ORF">JIR001_17210</name>
</gene>
<dbReference type="AlphaFoldDB" id="A0A8D5UGU8"/>
<protein>
    <recommendedName>
        <fullName evidence="2">dTDP-4-dehydrorhamnose reductase</fullName>
        <ecNumber evidence="2">1.1.1.133</ecNumber>
    </recommendedName>
</protein>
<dbReference type="Gene3D" id="3.40.50.720">
    <property type="entry name" value="NAD(P)-binding Rossmann-like Domain"/>
    <property type="match status" value="1"/>
</dbReference>
<feature type="domain" description="RmlD-like substrate binding" evidence="3">
    <location>
        <begin position="1"/>
        <end position="277"/>
    </location>
</feature>
<evidence type="ECO:0000256" key="2">
    <source>
        <dbReference type="RuleBase" id="RU364082"/>
    </source>
</evidence>
<evidence type="ECO:0000256" key="1">
    <source>
        <dbReference type="ARBA" id="ARBA00010944"/>
    </source>
</evidence>
<dbReference type="Proteomes" id="UP000677436">
    <property type="component" value="Chromosome"/>
</dbReference>
<dbReference type="GO" id="GO:0008831">
    <property type="term" value="F:dTDP-4-dehydrorhamnose reductase activity"/>
    <property type="evidence" value="ECO:0007669"/>
    <property type="project" value="UniProtKB-EC"/>
</dbReference>
<sequence length="285" mass="32047">MNILVTGAGGQLGRDVVRVLRAQHEVKGYNRAQWDVTDEAVTWKILTSTRPDIVVHCAAYTDVDRSQTDTVEAHRVNGRATRQLASACGILGARLVYISTDYVFDGTKKDGYTEMDRPRPINVYGRTKRLGERWVQRCCPRHMILRTSWLYGMHGRNFVSAILSKAKEGGPLHVVNDQRGCPTYTRHLAQMIERLIRLQAQGIFHTAHTGSCTWYQLAAAILQHAGYTDINLHPISTASLGRPAPRPAVSVLHSERILKLGLPLMPHWREGLAAYFRDRKEGEEA</sequence>
<dbReference type="RefSeq" id="WP_212772342.1">
    <property type="nucleotide sequence ID" value="NZ_AP024601.1"/>
</dbReference>
<dbReference type="FunFam" id="3.40.50.720:FF:000159">
    <property type="entry name" value="dTDP-4-dehydrorhamnose reductase"/>
    <property type="match status" value="1"/>
</dbReference>
<comment type="pathway">
    <text evidence="2">Carbohydrate biosynthesis; dTDP-L-rhamnose biosynthesis.</text>
</comment>
<organism evidence="4 5">
    <name type="scientific">Polycladomyces abyssicola</name>
    <dbReference type="NCBI Taxonomy" id="1125966"/>
    <lineage>
        <taxon>Bacteria</taxon>
        <taxon>Bacillati</taxon>
        <taxon>Bacillota</taxon>
        <taxon>Bacilli</taxon>
        <taxon>Bacillales</taxon>
        <taxon>Thermoactinomycetaceae</taxon>
        <taxon>Polycladomyces</taxon>
    </lineage>
</organism>
<evidence type="ECO:0000259" key="3">
    <source>
        <dbReference type="Pfam" id="PF04321"/>
    </source>
</evidence>
<keyword evidence="2" id="KW-0521">NADP</keyword>
<dbReference type="CDD" id="cd05254">
    <property type="entry name" value="dTDP_HR_like_SDR_e"/>
    <property type="match status" value="1"/>
</dbReference>
<dbReference type="UniPathway" id="UPA00124"/>
<dbReference type="Gene3D" id="3.90.25.10">
    <property type="entry name" value="UDP-galactose 4-epimerase, domain 1"/>
    <property type="match status" value="1"/>
</dbReference>
<dbReference type="PANTHER" id="PTHR10491">
    <property type="entry name" value="DTDP-4-DEHYDRORHAMNOSE REDUCTASE"/>
    <property type="match status" value="1"/>
</dbReference>
<dbReference type="GO" id="GO:0019305">
    <property type="term" value="P:dTDP-rhamnose biosynthetic process"/>
    <property type="evidence" value="ECO:0007669"/>
    <property type="project" value="UniProtKB-UniPathway"/>
</dbReference>